<feature type="region of interest" description="Disordered" evidence="1">
    <location>
        <begin position="65"/>
        <end position="117"/>
    </location>
</feature>
<sequence>MRGASRSRARPLAMRIRAPRRRAAARHHKDRSMLPSARSTRRALLALACSLACLSTAHAQPAPAAASQPAAKAGPAAGKPTAKPSAAHSSEGRPSAGKPSAGKASEGKPSASPLSPADRAYIERIGEVEALADDEARCKGYPDLPDNQWLAGAAQGRCSLLRKPAWSLEQIDRLLGEKDGAAELDRRFAELLDQHYRVQDQREQIFRAFKAFDASARAGETAQRWLRAAPRSAYARVALASHYQTIGEDARGISALSQVGEAQRQDMQSQFAKALPLYDQALELEPRLSVACVQQMAIGRHLSQELEQRATERCRAIDPDSYYVVYGRILASQPNWGGSMQALREAVEDARQRAPRNPILGAVVGEAEGFPVSPISGAPMVAAELARVSKLAPSGTLMSYAARAYGQDGDHWRTFVYASQAVRFWPHNAQFRYLRATALMMLNIPGWAAIDLEQAVRDAPSDPDVRSQWIKVLTLAGRADDAIAQLQPLRALSPQEAARTRFFVCGQLAQGPQYGATAVRCVNELVAETPEIYEATQMRAFVLLQARDPGAAAAIDAVLDWPDPDGSAHVRAAKERARMWKAELETNKTASPVR</sequence>
<dbReference type="AlphaFoldDB" id="A0A3N2RGI8"/>
<reference evidence="2 3" key="1">
    <citation type="submission" date="2018-10" db="EMBL/GenBank/DDBJ databases">
        <title>The genome of Lysobacter enzymogenes OH11.</title>
        <authorList>
            <person name="Liu F."/>
            <person name="Zhao Y."/>
            <person name="Qian G."/>
            <person name="Chen Y."/>
            <person name="Xu H."/>
        </authorList>
    </citation>
    <scope>NUCLEOTIDE SEQUENCE [LARGE SCALE GENOMIC DNA]</scope>
    <source>
        <strain evidence="2 3">OH11</strain>
    </source>
</reference>
<accession>A0A3N2RGI8</accession>
<dbReference type="EMBL" id="RCTY01000032">
    <property type="protein sequence ID" value="ROU06562.1"/>
    <property type="molecule type" value="Genomic_DNA"/>
</dbReference>
<evidence type="ECO:0000256" key="1">
    <source>
        <dbReference type="SAM" id="MobiDB-lite"/>
    </source>
</evidence>
<evidence type="ECO:0000313" key="3">
    <source>
        <dbReference type="Proteomes" id="UP000275910"/>
    </source>
</evidence>
<dbReference type="SUPFAM" id="SSF48452">
    <property type="entry name" value="TPR-like"/>
    <property type="match status" value="2"/>
</dbReference>
<evidence type="ECO:0000313" key="2">
    <source>
        <dbReference type="EMBL" id="ROU06562.1"/>
    </source>
</evidence>
<dbReference type="Proteomes" id="UP000275910">
    <property type="component" value="Unassembled WGS sequence"/>
</dbReference>
<protein>
    <submittedName>
        <fullName evidence="2">DUF4034 domain-containing protein</fullName>
    </submittedName>
</protein>
<comment type="caution">
    <text evidence="2">The sequence shown here is derived from an EMBL/GenBank/DDBJ whole genome shotgun (WGS) entry which is preliminary data.</text>
</comment>
<feature type="region of interest" description="Disordered" evidence="1">
    <location>
        <begin position="1"/>
        <end position="38"/>
    </location>
</feature>
<feature type="compositionally biased region" description="Basic residues" evidence="1">
    <location>
        <begin position="17"/>
        <end position="30"/>
    </location>
</feature>
<organism evidence="2 3">
    <name type="scientific">Lysobacter enzymogenes</name>
    <dbReference type="NCBI Taxonomy" id="69"/>
    <lineage>
        <taxon>Bacteria</taxon>
        <taxon>Pseudomonadati</taxon>
        <taxon>Pseudomonadota</taxon>
        <taxon>Gammaproteobacteria</taxon>
        <taxon>Lysobacterales</taxon>
        <taxon>Lysobacteraceae</taxon>
        <taxon>Lysobacter</taxon>
    </lineage>
</organism>
<name>A0A3N2RGI8_LYSEN</name>
<gene>
    <name evidence="2" type="ORF">D9T17_12735</name>
</gene>
<feature type="compositionally biased region" description="Low complexity" evidence="1">
    <location>
        <begin position="65"/>
        <end position="87"/>
    </location>
</feature>
<proteinExistence type="predicted"/>
<dbReference type="InterPro" id="IPR011990">
    <property type="entry name" value="TPR-like_helical_dom_sf"/>
</dbReference>
<dbReference type="Gene3D" id="1.25.40.10">
    <property type="entry name" value="Tetratricopeptide repeat domain"/>
    <property type="match status" value="1"/>
</dbReference>